<keyword evidence="4" id="KW-0677">Repeat</keyword>
<keyword evidence="5 6" id="KW-0539">Nucleus</keyword>
<name>A0A9P4GHV9_9PLEO</name>
<gene>
    <name evidence="6" type="primary">YTM1</name>
    <name evidence="11" type="ORF">K460DRAFT_338196</name>
</gene>
<feature type="region of interest" description="Disordered" evidence="8">
    <location>
        <begin position="1130"/>
        <end position="1178"/>
    </location>
</feature>
<dbReference type="Gene3D" id="2.130.10.10">
    <property type="entry name" value="YVTN repeat-like/Quinoprotein amine dehydrogenase"/>
    <property type="match status" value="1"/>
</dbReference>
<feature type="domain" description="ZW10 C-terminal helical" evidence="10">
    <location>
        <begin position="705"/>
        <end position="852"/>
    </location>
</feature>
<dbReference type="InterPro" id="IPR055148">
    <property type="entry name" value="ZW10_C_2"/>
</dbReference>
<reference evidence="11" key="1">
    <citation type="submission" date="2020-01" db="EMBL/GenBank/DDBJ databases">
        <authorList>
            <consortium name="DOE Joint Genome Institute"/>
            <person name="Haridas S."/>
            <person name="Albert R."/>
            <person name="Binder M."/>
            <person name="Bloem J."/>
            <person name="Labutti K."/>
            <person name="Salamov A."/>
            <person name="Andreopoulos B."/>
            <person name="Baker S.E."/>
            <person name="Barry K."/>
            <person name="Bills G."/>
            <person name="Bluhm B.H."/>
            <person name="Cannon C."/>
            <person name="Castanera R."/>
            <person name="Culley D.E."/>
            <person name="Daum C."/>
            <person name="Ezra D."/>
            <person name="Gonzalez J.B."/>
            <person name="Henrissat B."/>
            <person name="Kuo A."/>
            <person name="Liang C."/>
            <person name="Lipzen A."/>
            <person name="Lutzoni F."/>
            <person name="Magnuson J."/>
            <person name="Mondo S."/>
            <person name="Nolan M."/>
            <person name="Ohm R."/>
            <person name="Pangilinan J."/>
            <person name="Park H.-J."/>
            <person name="Ramirez L."/>
            <person name="Alfaro M."/>
            <person name="Sun H."/>
            <person name="Tritt A."/>
            <person name="Yoshinaga Y."/>
            <person name="Zwiers L.-H."/>
            <person name="Turgeon B.G."/>
            <person name="Goodwin S.B."/>
            <person name="Spatafora J.W."/>
            <person name="Crous P.W."/>
            <person name="Grigoriev I.V."/>
        </authorList>
    </citation>
    <scope>NUCLEOTIDE SEQUENCE</scope>
    <source>
        <strain evidence="11">CBS 394.84</strain>
    </source>
</reference>
<comment type="subcellular location">
    <subcellularLocation>
        <location evidence="6">Nucleus</location>
        <location evidence="6">Nucleolus</location>
    </subcellularLocation>
    <subcellularLocation>
        <location evidence="6">Nucleus</location>
        <location evidence="6">Nucleoplasm</location>
    </subcellularLocation>
</comment>
<evidence type="ECO:0000256" key="7">
    <source>
        <dbReference type="PROSITE-ProRule" id="PRU00221"/>
    </source>
</evidence>
<feature type="compositionally biased region" description="Polar residues" evidence="8">
    <location>
        <begin position="1168"/>
        <end position="1178"/>
    </location>
</feature>
<feature type="compositionally biased region" description="Polar residues" evidence="8">
    <location>
        <begin position="1130"/>
        <end position="1151"/>
    </location>
</feature>
<keyword evidence="2 6" id="KW-0698">rRNA processing</keyword>
<dbReference type="InterPro" id="IPR036322">
    <property type="entry name" value="WD40_repeat_dom_sf"/>
</dbReference>
<dbReference type="PROSITE" id="PS00678">
    <property type="entry name" value="WD_REPEATS_1"/>
    <property type="match status" value="2"/>
</dbReference>
<keyword evidence="1 6" id="KW-0690">Ribosome biogenesis</keyword>
<dbReference type="InterPro" id="IPR046362">
    <property type="entry name" value="Zw10/DSL1_C_sf"/>
</dbReference>
<dbReference type="InterPro" id="IPR020472">
    <property type="entry name" value="WD40_PAC1"/>
</dbReference>
<dbReference type="GO" id="GO:0007094">
    <property type="term" value="P:mitotic spindle assembly checkpoint signaling"/>
    <property type="evidence" value="ECO:0007669"/>
    <property type="project" value="TreeGrafter"/>
</dbReference>
<dbReference type="GO" id="GO:0006888">
    <property type="term" value="P:endoplasmic reticulum to Golgi vesicle-mediated transport"/>
    <property type="evidence" value="ECO:0007669"/>
    <property type="project" value="TreeGrafter"/>
</dbReference>
<organism evidence="11 12">
    <name type="scientific">Cucurbitaria berberidis CBS 394.84</name>
    <dbReference type="NCBI Taxonomy" id="1168544"/>
    <lineage>
        <taxon>Eukaryota</taxon>
        <taxon>Fungi</taxon>
        <taxon>Dikarya</taxon>
        <taxon>Ascomycota</taxon>
        <taxon>Pezizomycotina</taxon>
        <taxon>Dothideomycetes</taxon>
        <taxon>Pleosporomycetidae</taxon>
        <taxon>Pleosporales</taxon>
        <taxon>Pleosporineae</taxon>
        <taxon>Cucurbitariaceae</taxon>
        <taxon>Cucurbitaria</taxon>
    </lineage>
</organism>
<dbReference type="GO" id="GO:1990423">
    <property type="term" value="C:RZZ complex"/>
    <property type="evidence" value="ECO:0007669"/>
    <property type="project" value="TreeGrafter"/>
</dbReference>
<evidence type="ECO:0000256" key="5">
    <source>
        <dbReference type="ARBA" id="ARBA00023242"/>
    </source>
</evidence>
<dbReference type="PANTHER" id="PTHR12205:SF0">
    <property type="entry name" value="CENTROMERE_KINETOCHORE PROTEIN ZW10 HOMOLOG"/>
    <property type="match status" value="1"/>
</dbReference>
<dbReference type="GO" id="GO:0005730">
    <property type="term" value="C:nucleolus"/>
    <property type="evidence" value="ECO:0007669"/>
    <property type="project" value="UniProtKB-SubCell"/>
</dbReference>
<feature type="region of interest" description="Disordered" evidence="8">
    <location>
        <begin position="442"/>
        <end position="536"/>
    </location>
</feature>
<dbReference type="Pfam" id="PF00400">
    <property type="entry name" value="WD40"/>
    <property type="match status" value="4"/>
</dbReference>
<feature type="compositionally biased region" description="Acidic residues" evidence="8">
    <location>
        <begin position="456"/>
        <end position="476"/>
    </location>
</feature>
<dbReference type="GO" id="GO:0000463">
    <property type="term" value="P:maturation of LSU-rRNA from tricistronic rRNA transcript (SSU-rRNA, 5.8S rRNA, LSU-rRNA)"/>
    <property type="evidence" value="ECO:0007669"/>
    <property type="project" value="UniProtKB-UniRule"/>
</dbReference>
<feature type="repeat" description="WD" evidence="7">
    <location>
        <begin position="1172"/>
        <end position="1214"/>
    </location>
</feature>
<dbReference type="GO" id="GO:0000466">
    <property type="term" value="P:maturation of 5.8S rRNA from tricistronic rRNA transcript (SSU-rRNA, 5.8S rRNA, LSU-rRNA)"/>
    <property type="evidence" value="ECO:0007669"/>
    <property type="project" value="UniProtKB-UniRule"/>
</dbReference>
<evidence type="ECO:0000256" key="1">
    <source>
        <dbReference type="ARBA" id="ARBA00022517"/>
    </source>
</evidence>
<comment type="caution">
    <text evidence="11">The sequence shown here is derived from an EMBL/GenBank/DDBJ whole genome shotgun (WGS) entry which is preliminary data.</text>
</comment>
<evidence type="ECO:0000313" key="12">
    <source>
        <dbReference type="Proteomes" id="UP000800039"/>
    </source>
</evidence>
<dbReference type="PANTHER" id="PTHR12205">
    <property type="entry name" value="CENTROMERE/KINETOCHORE PROTEIN ZW10"/>
    <property type="match status" value="1"/>
</dbReference>
<dbReference type="InterPro" id="IPR028599">
    <property type="entry name" value="WDR12/Ytm1"/>
</dbReference>
<dbReference type="Proteomes" id="UP000800039">
    <property type="component" value="Unassembled WGS sequence"/>
</dbReference>
<evidence type="ECO:0000259" key="9">
    <source>
        <dbReference type="Pfam" id="PF08154"/>
    </source>
</evidence>
<dbReference type="GO" id="GO:0005737">
    <property type="term" value="C:cytoplasm"/>
    <property type="evidence" value="ECO:0007669"/>
    <property type="project" value="GOC"/>
</dbReference>
<feature type="repeat" description="WD" evidence="7">
    <location>
        <begin position="1259"/>
        <end position="1295"/>
    </location>
</feature>
<dbReference type="OrthoDB" id="534815at2759"/>
<evidence type="ECO:0000256" key="3">
    <source>
        <dbReference type="ARBA" id="ARBA00022574"/>
    </source>
</evidence>
<dbReference type="GO" id="GO:0005654">
    <property type="term" value="C:nucleoplasm"/>
    <property type="evidence" value="ECO:0007669"/>
    <property type="project" value="UniProtKB-SubCell"/>
</dbReference>
<dbReference type="InterPro" id="IPR012972">
    <property type="entry name" value="NLE"/>
</dbReference>
<feature type="compositionally biased region" description="Acidic residues" evidence="8">
    <location>
        <begin position="489"/>
        <end position="503"/>
    </location>
</feature>
<dbReference type="EMBL" id="ML976616">
    <property type="protein sequence ID" value="KAF1845716.1"/>
    <property type="molecule type" value="Genomic_DNA"/>
</dbReference>
<dbReference type="PROSITE" id="PS50082">
    <property type="entry name" value="WD_REPEATS_2"/>
    <property type="match status" value="2"/>
</dbReference>
<accession>A0A9P4GHV9</accession>
<evidence type="ECO:0000256" key="4">
    <source>
        <dbReference type="ARBA" id="ARBA00022737"/>
    </source>
</evidence>
<dbReference type="CDD" id="cd00200">
    <property type="entry name" value="WD40"/>
    <property type="match status" value="1"/>
</dbReference>
<dbReference type="GO" id="GO:0043021">
    <property type="term" value="F:ribonucleoprotein complex binding"/>
    <property type="evidence" value="ECO:0007669"/>
    <property type="project" value="UniProtKB-UniRule"/>
</dbReference>
<evidence type="ECO:0000256" key="8">
    <source>
        <dbReference type="SAM" id="MobiDB-lite"/>
    </source>
</evidence>
<comment type="function">
    <text evidence="6">Component of the NOP7 complex, which is required for maturation of the 25S and 5.8S ribosomal RNAs and formation of the 60S ribosome.</text>
</comment>
<dbReference type="InterPro" id="IPR001680">
    <property type="entry name" value="WD40_rpt"/>
</dbReference>
<evidence type="ECO:0000256" key="2">
    <source>
        <dbReference type="ARBA" id="ARBA00022552"/>
    </source>
</evidence>
<dbReference type="Gene3D" id="1.10.357.150">
    <property type="match status" value="1"/>
</dbReference>
<feature type="compositionally biased region" description="Basic and acidic residues" evidence="8">
    <location>
        <begin position="477"/>
        <end position="488"/>
    </location>
</feature>
<keyword evidence="12" id="KW-1185">Reference proteome</keyword>
<evidence type="ECO:0000259" key="10">
    <source>
        <dbReference type="Pfam" id="PF22766"/>
    </source>
</evidence>
<keyword evidence="3 7" id="KW-0853">WD repeat</keyword>
<dbReference type="InterPro" id="IPR015943">
    <property type="entry name" value="WD40/YVTN_repeat-like_dom_sf"/>
</dbReference>
<feature type="compositionally biased region" description="Polar residues" evidence="8">
    <location>
        <begin position="525"/>
        <end position="536"/>
    </location>
</feature>
<evidence type="ECO:0000313" key="11">
    <source>
        <dbReference type="EMBL" id="KAF1845716.1"/>
    </source>
</evidence>
<dbReference type="Pfam" id="PF22766">
    <property type="entry name" value="ZW10_C2"/>
    <property type="match status" value="1"/>
</dbReference>
<dbReference type="Pfam" id="PF08154">
    <property type="entry name" value="NLE"/>
    <property type="match status" value="1"/>
</dbReference>
<dbReference type="GO" id="GO:0030687">
    <property type="term" value="C:preribosome, large subunit precursor"/>
    <property type="evidence" value="ECO:0007669"/>
    <property type="project" value="UniProtKB-UniRule"/>
</dbReference>
<evidence type="ECO:0000256" key="6">
    <source>
        <dbReference type="HAMAP-Rule" id="MF_03029"/>
    </source>
</evidence>
<comment type="similarity">
    <text evidence="6">Belongs to the WD repeat WDR12/YTM1 family.</text>
</comment>
<dbReference type="SMART" id="SM00320">
    <property type="entry name" value="WD40"/>
    <property type="match status" value="7"/>
</dbReference>
<dbReference type="PRINTS" id="PR00320">
    <property type="entry name" value="GPROTEINBRPT"/>
</dbReference>
<protein>
    <recommendedName>
        <fullName evidence="6">Ribosome biogenesis protein YTM1</fullName>
    </recommendedName>
</protein>
<sequence>MPLQASDEKLADAILQSAEHGAFPQDEDVASATVSSTALPKLLEVVSKATEDTKNQVRNLAREAAPDVDGWIKQARKLQDDIKRSQATAKDIVQQAEGGKETTLRVQDAASKVSLLHSEIAYNESLAQVVEQLRDISTLLDSAQNAAVHGHVMHALQILEDADGAFKRLGPFETTRVVGVLKNKQSQLKKAITETVTESWGGLVLVDNHNHKISLRQSIEREATVDIDGVVEALTKLDLLDGFIARLSRDLDKTIISPRLVLGLDNTVSGIDIHGDDIQRTGHVNDGSVKAALEDIHSIAEYLSTRLPYSIAVPLSSKVVPVIAARLISNLLLPAVPVSTEGVRQFQDTLSYILGLVEYLDELGWVGQNRLTDWVDKSAEIWLAKQKEVAIARVQMLFPKRVKEKKSVERVETQFISKGDALHTGDDDEQDDDWGAEWGDEDEAAKQKEQHNSQQIEEEDMSAWGEADDGNTEETEEVAKGEEIKLAEDDNADDWGADWDNEEDTRTAAPRGPTTESLEQPKVNGKSTSQKPAKEQQVTLRETYTVTAIPDSIMDIILQVVADVDTLNSSDLVKTAIAPASGGLFAIPSLLLAMYRATAAIHYLKEIAGNMLIYNDCQRLSDRLRIFLLDRLQKDESSTLPQLLRASTRLKATLEADIKTIDGFGKRAYGREMESQRQIIRDHLEDAQGFQGCTNVPFATVCDDAIATTIDRIGDVKRQWQNILSHSALLQSLGSLLSTALTKFVNDVEDMSDIAEEESKKLHSYCVSLTTLSQHFQTEDGSGEMRETVSIYTPNWFKFQYLGEILDSSLADIKYFWTDGELKLEMEAEEVVGLIEALFAPSDHRRRAIAEIRRTSMHWKNVRGSSKILRATTLQLNASLPRHIPTASVMDIDTTETKVQIRLSTRDPNLQIAEEPTTLLVQTSLTRHKLSTLVNDLLHRDESRIPFDILINGEFLRTSVDEFLTKNGINAETTLDVEYTRALVPPLNVTSFEHDDWVSAVDVFSRSSAAGKWSGAGAQSGQERILSASYDGLVRVWNTSGDVLATSEAPNNGGRITSLKTAKWLSDKKFVAAGMDNTVRVFKYDDDARTITTSLELLSHRWGVEDIAVHGPSSRILSASSDTTISLFSSNAKENPSAPSNLLPNSTAASNKRQKLSKPDRTVPARGSLSTLSGHSSPVSSVIFKPDDATVAYSASHDHTLKTWDLPTSTCVDTRTTGHALLSLCAVPSRNLLATGTSARHITLIDPRVSATQISVMTLRGHKNAVVSLDTDPSSEYNLASGSHDGTVQIWDLRNVSAGGQMGEGMTGESVYTINRQGQSGPAKSHGEGVKVFSVRWDKEVGIVSAGEDKKVQINRALDL</sequence>
<dbReference type="HAMAP" id="MF_03029">
    <property type="entry name" value="WDR12"/>
    <property type="match status" value="1"/>
</dbReference>
<dbReference type="InterPro" id="IPR019775">
    <property type="entry name" value="WD40_repeat_CS"/>
</dbReference>
<proteinExistence type="inferred from homology"/>
<dbReference type="SUPFAM" id="SSF50978">
    <property type="entry name" value="WD40 repeat-like"/>
    <property type="match status" value="1"/>
</dbReference>
<dbReference type="PROSITE" id="PS50294">
    <property type="entry name" value="WD_REPEATS_REGION"/>
    <property type="match status" value="2"/>
</dbReference>
<comment type="subunit">
    <text evidence="6">Component of the NOP7 complex, composed of ERB1, NOP7 and YTM1. Within the NOP7 complex ERB1 appears to interact directly with NOP7 and YTM1. The NOP7 complex also associates with the 66S pre-ribosome.</text>
</comment>
<feature type="domain" description="NLE" evidence="9">
    <location>
        <begin position="899"/>
        <end position="964"/>
    </location>
</feature>